<feature type="compositionally biased region" description="Basic and acidic residues" evidence="1">
    <location>
        <begin position="49"/>
        <end position="62"/>
    </location>
</feature>
<dbReference type="RefSeq" id="WP_037270224.1">
    <property type="nucleotide sequence ID" value="NZ_QHKI01000084.1"/>
</dbReference>
<proteinExistence type="predicted"/>
<dbReference type="AlphaFoldDB" id="A0A428YII7"/>
<dbReference type="EMBL" id="QHKI01000084">
    <property type="protein sequence ID" value="RSM67402.1"/>
    <property type="molecule type" value="Genomic_DNA"/>
</dbReference>
<evidence type="ECO:0000313" key="2">
    <source>
        <dbReference type="EMBL" id="RSM67402.1"/>
    </source>
</evidence>
<feature type="compositionally biased region" description="Pro residues" evidence="1">
    <location>
        <begin position="107"/>
        <end position="125"/>
    </location>
</feature>
<organism evidence="2 3">
    <name type="scientific">Kibdelosporangium aridum</name>
    <dbReference type="NCBI Taxonomy" id="2030"/>
    <lineage>
        <taxon>Bacteria</taxon>
        <taxon>Bacillati</taxon>
        <taxon>Actinomycetota</taxon>
        <taxon>Actinomycetes</taxon>
        <taxon>Pseudonocardiales</taxon>
        <taxon>Pseudonocardiaceae</taxon>
        <taxon>Kibdelosporangium</taxon>
    </lineage>
</organism>
<evidence type="ECO:0000313" key="3">
    <source>
        <dbReference type="Proteomes" id="UP000287547"/>
    </source>
</evidence>
<name>A0A428YII7_KIBAR</name>
<feature type="region of interest" description="Disordered" evidence="1">
    <location>
        <begin position="49"/>
        <end position="182"/>
    </location>
</feature>
<reference evidence="2 3" key="1">
    <citation type="submission" date="2018-05" db="EMBL/GenBank/DDBJ databases">
        <title>Evolution of GPA BGCs.</title>
        <authorList>
            <person name="Waglechner N."/>
            <person name="Wright G.D."/>
        </authorList>
    </citation>
    <scope>NUCLEOTIDE SEQUENCE [LARGE SCALE GENOMIC DNA]</scope>
    <source>
        <strain evidence="2 3">A82846</strain>
    </source>
</reference>
<accession>A0A428YII7</accession>
<comment type="caution">
    <text evidence="2">The sequence shown here is derived from an EMBL/GenBank/DDBJ whole genome shotgun (WGS) entry which is preliminary data.</text>
</comment>
<sequence length="182" mass="20552">MFDHDYESPEAQAVRIRFEEIEAAYRADHERLLSDDEQRAKELAEIQAKHAKAEEEAQKFLEARQQGATASAAEQAPSPWTAPQRETVMSFGEFEDEQPKQDAWSTPTPPMGFPPPPPIPDPVPEPEAFREAAPEPVMKFGSFDDDEEPAPPVRQQPQAQPGGRRRAREDDDDDMSGQSWLR</sequence>
<feature type="compositionally biased region" description="Low complexity" evidence="1">
    <location>
        <begin position="153"/>
        <end position="162"/>
    </location>
</feature>
<evidence type="ECO:0000256" key="1">
    <source>
        <dbReference type="SAM" id="MobiDB-lite"/>
    </source>
</evidence>
<gene>
    <name evidence="2" type="ORF">DMH04_49015</name>
</gene>
<dbReference type="Proteomes" id="UP000287547">
    <property type="component" value="Unassembled WGS sequence"/>
</dbReference>
<protein>
    <submittedName>
        <fullName evidence="2">Uncharacterized protein</fullName>
    </submittedName>
</protein>